<keyword evidence="2" id="KW-0813">Transport</keyword>
<feature type="domain" description="ABC transporter" evidence="5">
    <location>
        <begin position="23"/>
        <end position="239"/>
    </location>
</feature>
<dbReference type="EMBL" id="MHCJ01000001">
    <property type="protein sequence ID" value="OGY19110.1"/>
    <property type="molecule type" value="Genomic_DNA"/>
</dbReference>
<dbReference type="InterPro" id="IPR050683">
    <property type="entry name" value="Bact_Polysacc_Export_ATP-bd"/>
</dbReference>
<evidence type="ECO:0000259" key="5">
    <source>
        <dbReference type="PROSITE" id="PS50893"/>
    </source>
</evidence>
<dbReference type="GO" id="GO:0016020">
    <property type="term" value="C:membrane"/>
    <property type="evidence" value="ECO:0007669"/>
    <property type="project" value="InterPro"/>
</dbReference>
<proteinExistence type="inferred from homology"/>
<comment type="caution">
    <text evidence="6">The sequence shown here is derived from an EMBL/GenBank/DDBJ whole genome shotgun (WGS) entry which is preliminary data.</text>
</comment>
<reference evidence="6 7" key="1">
    <citation type="journal article" date="2016" name="Nat. Commun.">
        <title>Thousands of microbial genomes shed light on interconnected biogeochemical processes in an aquifer system.</title>
        <authorList>
            <person name="Anantharaman K."/>
            <person name="Brown C.T."/>
            <person name="Hug L.A."/>
            <person name="Sharon I."/>
            <person name="Castelle C.J."/>
            <person name="Probst A.J."/>
            <person name="Thomas B.C."/>
            <person name="Singh A."/>
            <person name="Wilkins M.J."/>
            <person name="Karaoz U."/>
            <person name="Brodie E.L."/>
            <person name="Williams K.H."/>
            <person name="Hubbard S.S."/>
            <person name="Banfield J.F."/>
        </authorList>
    </citation>
    <scope>NUCLEOTIDE SEQUENCE [LARGE SCALE GENOMIC DNA]</scope>
</reference>
<dbReference type="InterPro" id="IPR003593">
    <property type="entry name" value="AAA+_ATPase"/>
</dbReference>
<keyword evidence="4" id="KW-0067">ATP-binding</keyword>
<dbReference type="Proteomes" id="UP000179233">
    <property type="component" value="Unassembled WGS sequence"/>
</dbReference>
<dbReference type="Gene3D" id="3.40.50.300">
    <property type="entry name" value="P-loop containing nucleotide triphosphate hydrolases"/>
    <property type="match status" value="1"/>
</dbReference>
<gene>
    <name evidence="6" type="ORF">A2786_06260</name>
</gene>
<dbReference type="InterPro" id="IPR003439">
    <property type="entry name" value="ABC_transporter-like_ATP-bd"/>
</dbReference>
<protein>
    <recommendedName>
        <fullName evidence="5">ABC transporter domain-containing protein</fullName>
    </recommendedName>
</protein>
<keyword evidence="3" id="KW-0547">Nucleotide-binding</keyword>
<dbReference type="GO" id="GO:0005524">
    <property type="term" value="F:ATP binding"/>
    <property type="evidence" value="ECO:0007669"/>
    <property type="project" value="UniProtKB-KW"/>
</dbReference>
<dbReference type="Pfam" id="PF00005">
    <property type="entry name" value="ABC_tran"/>
    <property type="match status" value="1"/>
</dbReference>
<dbReference type="InterPro" id="IPR027417">
    <property type="entry name" value="P-loop_NTPase"/>
</dbReference>
<comment type="similarity">
    <text evidence="1">Belongs to the ABC transporter superfamily.</text>
</comment>
<dbReference type="SMART" id="SM00382">
    <property type="entry name" value="AAA"/>
    <property type="match status" value="1"/>
</dbReference>
<dbReference type="InterPro" id="IPR015860">
    <property type="entry name" value="ABC_transpr_TagH-like"/>
</dbReference>
<organism evidence="6 7">
    <name type="scientific">Candidatus Chisholmbacteria bacterium RIFCSPHIGHO2_01_FULL_52_32</name>
    <dbReference type="NCBI Taxonomy" id="1797591"/>
    <lineage>
        <taxon>Bacteria</taxon>
        <taxon>Candidatus Chisholmiibacteriota</taxon>
    </lineage>
</organism>
<evidence type="ECO:0000256" key="4">
    <source>
        <dbReference type="ARBA" id="ARBA00022840"/>
    </source>
</evidence>
<dbReference type="SUPFAM" id="SSF52540">
    <property type="entry name" value="P-loop containing nucleoside triphosphate hydrolases"/>
    <property type="match status" value="1"/>
</dbReference>
<evidence type="ECO:0000256" key="3">
    <source>
        <dbReference type="ARBA" id="ARBA00022741"/>
    </source>
</evidence>
<dbReference type="PROSITE" id="PS50893">
    <property type="entry name" value="ABC_TRANSPORTER_2"/>
    <property type="match status" value="1"/>
</dbReference>
<dbReference type="PANTHER" id="PTHR46743">
    <property type="entry name" value="TEICHOIC ACIDS EXPORT ATP-BINDING PROTEIN TAGH"/>
    <property type="match status" value="1"/>
</dbReference>
<dbReference type="PANTHER" id="PTHR46743:SF2">
    <property type="entry name" value="TEICHOIC ACIDS EXPORT ATP-BINDING PROTEIN TAGH"/>
    <property type="match status" value="1"/>
</dbReference>
<evidence type="ECO:0000256" key="2">
    <source>
        <dbReference type="ARBA" id="ARBA00022448"/>
    </source>
</evidence>
<accession>A0A1G1VUS7</accession>
<dbReference type="CDD" id="cd03220">
    <property type="entry name" value="ABC_KpsT_Wzt"/>
    <property type="match status" value="1"/>
</dbReference>
<evidence type="ECO:0000313" key="7">
    <source>
        <dbReference type="Proteomes" id="UP000179233"/>
    </source>
</evidence>
<dbReference type="GO" id="GO:0140359">
    <property type="term" value="F:ABC-type transporter activity"/>
    <property type="evidence" value="ECO:0007669"/>
    <property type="project" value="InterPro"/>
</dbReference>
<dbReference type="GO" id="GO:0016887">
    <property type="term" value="F:ATP hydrolysis activity"/>
    <property type="evidence" value="ECO:0007669"/>
    <property type="project" value="InterPro"/>
</dbReference>
<dbReference type="AlphaFoldDB" id="A0A1G1VUS7"/>
<evidence type="ECO:0000256" key="1">
    <source>
        <dbReference type="ARBA" id="ARBA00005417"/>
    </source>
</evidence>
<sequence length="239" mass="26386">MSNVAVQLSHISKKYVVHHEKPTLVENIFKRTTSEAFWALRNINLTIHKGEKIGIIGPNGSGKTTLLKIIAGITAPTTGAANIYGRVVSLIELKAGFHPDLTGEENILLNGLLIGMSKDEIRNKITSIINFADIGSFIDAPFYTYSNGMALRLGFSIAVHAEPEILVLDENMAVGDEKFGQKSQKKMEQFFRQNKTIILVSHDLDFVKDSCTLTILMTGGKITKMGKSPAIVKYYRNTM</sequence>
<evidence type="ECO:0000313" key="6">
    <source>
        <dbReference type="EMBL" id="OGY19110.1"/>
    </source>
</evidence>
<name>A0A1G1VUS7_9BACT</name>